<dbReference type="Pfam" id="PF12831">
    <property type="entry name" value="FAD_oxidored"/>
    <property type="match status" value="1"/>
</dbReference>
<dbReference type="InterPro" id="IPR036188">
    <property type="entry name" value="FAD/NAD-bd_sf"/>
</dbReference>
<gene>
    <name evidence="1" type="ORF">NFC73_15090</name>
</gene>
<dbReference type="Proteomes" id="UP001524318">
    <property type="component" value="Unassembled WGS sequence"/>
</dbReference>
<accession>A0ABT1LRG7</accession>
<dbReference type="PANTHER" id="PTHR42716">
    <property type="entry name" value="L-ASPARTATE OXIDASE"/>
    <property type="match status" value="1"/>
</dbReference>
<sequence length="538" mass="58797">MMTEQDTEILIVGGGVGGVSAALAALERGRRVVLTEETDWLGGQLTTQLVPSDEHIRVETTGRNASYARFRDLLRSHYRAFYPLTDEAAADPHLNPGAGWVSPVCVEPRVILSVIDGLLRPFVSAGQLTILLETRPVAVATSWDRIDAVTFETADGAEIVVSASVVLDATELGDLLELGGVEHVTGRESREQTGEPSAADTADLLDMQGVTWCFAIDHRDGEDHTIDRPARYEHFRDWRPSQLHGERILGFERAPEHAGDPARAYLLTPNPDDDPFGIDVDHRNMGGAPELWTYRRILARRQFQPGFFASDVTIVNWPMNDYIGGPLFGTPDAAEHRAAAKELSESLLYWLQTEAPRPDGGAGWPGLRLRPDIAGTADGFAKVPYYRESRRILAERTIVEQDFSVEILGDNAAVSYPDSVGVGHYFWIDRHPSTGGHPGGGGRPQPFEIPLGALIPRRVDNLLAAAKNIGTTQITNGSYRLQPVEWSVGEAAGAIASFAVAGATTPRAVRNDERLLAAFQEDLVAHGAQLRWDSALRW</sequence>
<dbReference type="PANTHER" id="PTHR42716:SF1">
    <property type="entry name" value="SLL0471 PROTEIN"/>
    <property type="match status" value="1"/>
</dbReference>
<dbReference type="EMBL" id="JANCLV010000011">
    <property type="protein sequence ID" value="MCP9001038.1"/>
    <property type="molecule type" value="Genomic_DNA"/>
</dbReference>
<evidence type="ECO:0000313" key="1">
    <source>
        <dbReference type="EMBL" id="MCP9001038.1"/>
    </source>
</evidence>
<dbReference type="SUPFAM" id="SSF51905">
    <property type="entry name" value="FAD/NAD(P)-binding domain"/>
    <property type="match status" value="1"/>
</dbReference>
<reference evidence="1 2" key="1">
    <citation type="submission" date="2022-06" db="EMBL/GenBank/DDBJ databases">
        <title>Pseudarthrobacter sp. strain RMG13 Genome sequencing and assembly.</title>
        <authorList>
            <person name="Kim I."/>
        </authorList>
    </citation>
    <scope>NUCLEOTIDE SEQUENCE [LARGE SCALE GENOMIC DNA]</scope>
    <source>
        <strain evidence="1 2">RMG13</strain>
    </source>
</reference>
<proteinExistence type="predicted"/>
<protein>
    <submittedName>
        <fullName evidence="1">FAD-dependent oxidoreductase</fullName>
    </submittedName>
</protein>
<dbReference type="Gene3D" id="3.40.50.720">
    <property type="entry name" value="NAD(P)-binding Rossmann-like Domain"/>
    <property type="match status" value="1"/>
</dbReference>
<comment type="caution">
    <text evidence="1">The sequence shown here is derived from an EMBL/GenBank/DDBJ whole genome shotgun (WGS) entry which is preliminary data.</text>
</comment>
<keyword evidence="2" id="KW-1185">Reference proteome</keyword>
<name>A0ABT1LRG7_9MICC</name>
<organism evidence="1 2">
    <name type="scientific">Pseudarthrobacter humi</name>
    <dbReference type="NCBI Taxonomy" id="2952523"/>
    <lineage>
        <taxon>Bacteria</taxon>
        <taxon>Bacillati</taxon>
        <taxon>Actinomycetota</taxon>
        <taxon>Actinomycetes</taxon>
        <taxon>Micrococcales</taxon>
        <taxon>Micrococcaceae</taxon>
        <taxon>Pseudarthrobacter</taxon>
    </lineage>
</organism>
<evidence type="ECO:0000313" key="2">
    <source>
        <dbReference type="Proteomes" id="UP001524318"/>
    </source>
</evidence>
<dbReference type="InterPro" id="IPR005288">
    <property type="entry name" value="NadB"/>
</dbReference>